<dbReference type="PANTHER" id="PTHR33627">
    <property type="entry name" value="TRANSPOSASE"/>
    <property type="match status" value="1"/>
</dbReference>
<evidence type="ECO:0000256" key="1">
    <source>
        <dbReference type="SAM" id="MobiDB-lite"/>
    </source>
</evidence>
<dbReference type="InterPro" id="IPR012337">
    <property type="entry name" value="RNaseH-like_sf"/>
</dbReference>
<dbReference type="Pfam" id="PF13546">
    <property type="entry name" value="DDE_5"/>
    <property type="match status" value="1"/>
</dbReference>
<dbReference type="NCBIfam" id="NF033540">
    <property type="entry name" value="transpos_IS701"/>
    <property type="match status" value="1"/>
</dbReference>
<feature type="domain" description="Transposase IS701-like DDE" evidence="2">
    <location>
        <begin position="4"/>
        <end position="234"/>
    </location>
</feature>
<proteinExistence type="predicted"/>
<dbReference type="Proteomes" id="UP001500466">
    <property type="component" value="Unassembled WGS sequence"/>
</dbReference>
<keyword evidence="4" id="KW-1185">Reference proteome</keyword>
<evidence type="ECO:0000259" key="2">
    <source>
        <dbReference type="Pfam" id="PF13546"/>
    </source>
</evidence>
<feature type="compositionally biased region" description="Low complexity" evidence="1">
    <location>
        <begin position="363"/>
        <end position="377"/>
    </location>
</feature>
<dbReference type="InterPro" id="IPR038721">
    <property type="entry name" value="IS701-like_DDE_dom"/>
</dbReference>
<dbReference type="InterPro" id="IPR039365">
    <property type="entry name" value="IS701-like"/>
</dbReference>
<name>A0ABP9IFN6_9ACTN</name>
<accession>A0ABP9IFN6</accession>
<comment type="caution">
    <text evidence="3">The sequence shown here is derived from an EMBL/GenBank/DDBJ whole genome shotgun (WGS) entry which is preliminary data.</text>
</comment>
<dbReference type="SUPFAM" id="SSF53098">
    <property type="entry name" value="Ribonuclease H-like"/>
    <property type="match status" value="1"/>
</dbReference>
<organism evidence="3 4">
    <name type="scientific">Yinghuangia aomiensis</name>
    <dbReference type="NCBI Taxonomy" id="676205"/>
    <lineage>
        <taxon>Bacteria</taxon>
        <taxon>Bacillati</taxon>
        <taxon>Actinomycetota</taxon>
        <taxon>Actinomycetes</taxon>
        <taxon>Kitasatosporales</taxon>
        <taxon>Streptomycetaceae</taxon>
        <taxon>Yinghuangia</taxon>
    </lineage>
</organism>
<feature type="region of interest" description="Disordered" evidence="1">
    <location>
        <begin position="354"/>
        <end position="377"/>
    </location>
</feature>
<gene>
    <name evidence="3" type="ORF">GCM10023205_80380</name>
</gene>
<protein>
    <submittedName>
        <fullName evidence="3">IS701 family transposase</fullName>
    </submittedName>
</protein>
<evidence type="ECO:0000313" key="4">
    <source>
        <dbReference type="Proteomes" id="UP001500466"/>
    </source>
</evidence>
<sequence>MHGCFVRRFGRVEPRETALAYMRGLVAPLERKNGWTLAEEAGHGGPDRIHRLLNRIDWDADAVLDDVRGYVVEHLGDPEAVLIVDDTGFLKKGTRSAGVQRQYSGTAGRTENCQVGVFLAYATARGRTLIDRRLYLPTSWTEDRERCRAGGIGDGTGFETKTSIARAMVARAIDDGIPFRWVTADAGYGYSKGWRSELERADVFHVMATTRHDTVVTRWAVDHPVRDLFPGLPRQKWKRRSCGDGAHGRRVYDWARVEVRPWHRPDRRHWVLARRSVARPDEVSYYIAYCPADTTLDQLIRVAGSRWAVEECFQTAKQECGLDDYQVRRYDGWHRHMTLAMAAHAALTVARARELDTGKAETDPPASSTSASPRSDA</sequence>
<reference evidence="4" key="1">
    <citation type="journal article" date="2019" name="Int. J. Syst. Evol. Microbiol.">
        <title>The Global Catalogue of Microorganisms (GCM) 10K type strain sequencing project: providing services to taxonomists for standard genome sequencing and annotation.</title>
        <authorList>
            <consortium name="The Broad Institute Genomics Platform"/>
            <consortium name="The Broad Institute Genome Sequencing Center for Infectious Disease"/>
            <person name="Wu L."/>
            <person name="Ma J."/>
        </authorList>
    </citation>
    <scope>NUCLEOTIDE SEQUENCE [LARGE SCALE GENOMIC DNA]</scope>
    <source>
        <strain evidence="4">JCM 17986</strain>
    </source>
</reference>
<dbReference type="PANTHER" id="PTHR33627:SF1">
    <property type="entry name" value="TRANSPOSASE"/>
    <property type="match status" value="1"/>
</dbReference>
<dbReference type="EMBL" id="BAABHS010000055">
    <property type="protein sequence ID" value="GAA4995219.1"/>
    <property type="molecule type" value="Genomic_DNA"/>
</dbReference>
<evidence type="ECO:0000313" key="3">
    <source>
        <dbReference type="EMBL" id="GAA4995219.1"/>
    </source>
</evidence>